<dbReference type="InterPro" id="IPR037066">
    <property type="entry name" value="Plug_dom_sf"/>
</dbReference>
<dbReference type="InterPro" id="IPR012910">
    <property type="entry name" value="Plug_dom"/>
</dbReference>
<keyword evidence="3 8" id="KW-1134">Transmembrane beta strand</keyword>
<evidence type="ECO:0000259" key="9">
    <source>
        <dbReference type="Pfam" id="PF07715"/>
    </source>
</evidence>
<evidence type="ECO:0000256" key="2">
    <source>
        <dbReference type="ARBA" id="ARBA00022448"/>
    </source>
</evidence>
<protein>
    <submittedName>
        <fullName evidence="10">Outer membrane receptor for ferrienterochelin and colicins</fullName>
    </submittedName>
</protein>
<dbReference type="Pfam" id="PF07715">
    <property type="entry name" value="Plug"/>
    <property type="match status" value="1"/>
</dbReference>
<feature type="domain" description="TonB-dependent receptor plug" evidence="9">
    <location>
        <begin position="122"/>
        <end position="224"/>
    </location>
</feature>
<keyword evidence="7 8" id="KW-0998">Cell outer membrane</keyword>
<evidence type="ECO:0000256" key="8">
    <source>
        <dbReference type="PROSITE-ProRule" id="PRU01360"/>
    </source>
</evidence>
<comment type="subcellular location">
    <subcellularLocation>
        <location evidence="1 8">Cell outer membrane</location>
        <topology evidence="1 8">Multi-pass membrane protein</topology>
    </subcellularLocation>
</comment>
<sequence length="793" mass="89246">MIPSQLRTAFLLCALFFITMGVKGQATYLLQGTIKDNREPLIGATIYINEINNGAITNEKGHYSIQLQEGTYSLKISYMGYADKFTKVNLTKNQTLDFVLATDNAELSEVVIVQNKNKVDIRKPEMSVNKLTTEEIKKMPVVLGETDILKSILQLPGVTNAGEGAAGFNVRGGSAGQNLVLLDNASVYSSSHLFGFFSVFNSDAIRDLKLYKGGIPARFGGRASSVLDVAQKEGNKNDYTFEGGIGVISSRLLAQGPIQKGKSSFLIAGRGSYAHLFLKLSDNKNSAYFYDINTKLSFDINKKNKINFSAYYGKDVFSFKDLMKNSFGNLAATLEWQTLYNDDLAGTLSLSTSQYAYDLDLDLVGFNWKNGIKSTQIKYDFLHDINSALQLRYGIGHTEYIFYPGTIKPTKSDSSINYKKIDNKYASESSVYVEAEQNFGQHISVNYGLRFSHFNAKGKGIEHTYANNQPVWYDQQLGVYKMADMLETTYYKKNKSIEQFNNLEPRIGVAYILNDNQSIKASYNRMTQYIHLMSNTAAPTPLDIWTPSGKYTDPELVDQVALGYFQNFAEGRYSLETEVFYKKVKNSIDYIDGAQLVGNEAIERVILNGEGRAYGLEVLVRKNLGKLTGWVAYTLSRAEQRTPGRTAFEPGINNGDWYRASYDKLHDLSITALYELNPKWTFGASFTLQSGRPITYPEGQYEYLGLRVPKFGDRYANNMPAYHHLDVSATYTPNPNSTKRWKGEWVFGIYNLYSRYNAASISFRENEDIRGKNEAEKMSIFGLVPSVTYNFKF</sequence>
<dbReference type="AlphaFoldDB" id="A0A378RNY1"/>
<dbReference type="GO" id="GO:0009279">
    <property type="term" value="C:cell outer membrane"/>
    <property type="evidence" value="ECO:0007669"/>
    <property type="project" value="UniProtKB-SubCell"/>
</dbReference>
<dbReference type="Pfam" id="PF13715">
    <property type="entry name" value="CarbopepD_reg_2"/>
    <property type="match status" value="1"/>
</dbReference>
<evidence type="ECO:0000313" key="10">
    <source>
        <dbReference type="EMBL" id="STZ28428.1"/>
    </source>
</evidence>
<keyword evidence="4 8" id="KW-0812">Transmembrane</keyword>
<evidence type="ECO:0000256" key="5">
    <source>
        <dbReference type="ARBA" id="ARBA00022729"/>
    </source>
</evidence>
<keyword evidence="10" id="KW-0675">Receptor</keyword>
<name>A0A378RNY1_MYROD</name>
<evidence type="ECO:0000256" key="6">
    <source>
        <dbReference type="ARBA" id="ARBA00023136"/>
    </source>
</evidence>
<dbReference type="SUPFAM" id="SSF56935">
    <property type="entry name" value="Porins"/>
    <property type="match status" value="1"/>
</dbReference>
<reference evidence="10 11" key="1">
    <citation type="submission" date="2018-06" db="EMBL/GenBank/DDBJ databases">
        <authorList>
            <consortium name="Pathogen Informatics"/>
            <person name="Doyle S."/>
        </authorList>
    </citation>
    <scope>NUCLEOTIDE SEQUENCE [LARGE SCALE GENOMIC DNA]</scope>
    <source>
        <strain evidence="10 11">NCTC11179</strain>
    </source>
</reference>
<evidence type="ECO:0000313" key="11">
    <source>
        <dbReference type="Proteomes" id="UP000255024"/>
    </source>
</evidence>
<gene>
    <name evidence="10" type="ORF">NCTC11179_01974</name>
</gene>
<keyword evidence="11" id="KW-1185">Reference proteome</keyword>
<evidence type="ECO:0000256" key="3">
    <source>
        <dbReference type="ARBA" id="ARBA00022452"/>
    </source>
</evidence>
<accession>A0A378RNY1</accession>
<dbReference type="InterPro" id="IPR036942">
    <property type="entry name" value="Beta-barrel_TonB_sf"/>
</dbReference>
<comment type="similarity">
    <text evidence="8">Belongs to the TonB-dependent receptor family.</text>
</comment>
<dbReference type="EMBL" id="UGQL01000001">
    <property type="protein sequence ID" value="STZ28428.1"/>
    <property type="molecule type" value="Genomic_DNA"/>
</dbReference>
<proteinExistence type="inferred from homology"/>
<dbReference type="InterPro" id="IPR008969">
    <property type="entry name" value="CarboxyPept-like_regulatory"/>
</dbReference>
<dbReference type="PANTHER" id="PTHR30069">
    <property type="entry name" value="TONB-DEPENDENT OUTER MEMBRANE RECEPTOR"/>
    <property type="match status" value="1"/>
</dbReference>
<dbReference type="Gene3D" id="2.60.40.1120">
    <property type="entry name" value="Carboxypeptidase-like, regulatory domain"/>
    <property type="match status" value="1"/>
</dbReference>
<dbReference type="GO" id="GO:0015344">
    <property type="term" value="F:siderophore uptake transmembrane transporter activity"/>
    <property type="evidence" value="ECO:0007669"/>
    <property type="project" value="TreeGrafter"/>
</dbReference>
<dbReference type="Gene3D" id="2.40.170.20">
    <property type="entry name" value="TonB-dependent receptor, beta-barrel domain"/>
    <property type="match status" value="1"/>
</dbReference>
<dbReference type="SUPFAM" id="SSF49464">
    <property type="entry name" value="Carboxypeptidase regulatory domain-like"/>
    <property type="match status" value="1"/>
</dbReference>
<keyword evidence="2 8" id="KW-0813">Transport</keyword>
<dbReference type="Proteomes" id="UP000255024">
    <property type="component" value="Unassembled WGS sequence"/>
</dbReference>
<evidence type="ECO:0000256" key="4">
    <source>
        <dbReference type="ARBA" id="ARBA00022692"/>
    </source>
</evidence>
<evidence type="ECO:0000256" key="1">
    <source>
        <dbReference type="ARBA" id="ARBA00004571"/>
    </source>
</evidence>
<dbReference type="GO" id="GO:0044718">
    <property type="term" value="P:siderophore transmembrane transport"/>
    <property type="evidence" value="ECO:0007669"/>
    <property type="project" value="TreeGrafter"/>
</dbReference>
<dbReference type="RefSeq" id="WP_115091673.1">
    <property type="nucleotide sequence ID" value="NZ_CP068107.1"/>
</dbReference>
<keyword evidence="6 8" id="KW-0472">Membrane</keyword>
<dbReference type="InterPro" id="IPR039426">
    <property type="entry name" value="TonB-dep_rcpt-like"/>
</dbReference>
<keyword evidence="5" id="KW-0732">Signal</keyword>
<evidence type="ECO:0000256" key="7">
    <source>
        <dbReference type="ARBA" id="ARBA00023237"/>
    </source>
</evidence>
<dbReference type="PROSITE" id="PS52016">
    <property type="entry name" value="TONB_DEPENDENT_REC_3"/>
    <property type="match status" value="1"/>
</dbReference>
<organism evidence="10 11">
    <name type="scientific">Myroides odoratus</name>
    <name type="common">Flavobacterium odoratum</name>
    <dbReference type="NCBI Taxonomy" id="256"/>
    <lineage>
        <taxon>Bacteria</taxon>
        <taxon>Pseudomonadati</taxon>
        <taxon>Bacteroidota</taxon>
        <taxon>Flavobacteriia</taxon>
        <taxon>Flavobacteriales</taxon>
        <taxon>Flavobacteriaceae</taxon>
        <taxon>Myroides</taxon>
    </lineage>
</organism>
<dbReference type="PANTHER" id="PTHR30069:SF29">
    <property type="entry name" value="HEMOGLOBIN AND HEMOGLOBIN-HAPTOGLOBIN-BINDING PROTEIN 1-RELATED"/>
    <property type="match status" value="1"/>
</dbReference>
<dbReference type="Gene3D" id="2.170.130.10">
    <property type="entry name" value="TonB-dependent receptor, plug domain"/>
    <property type="match status" value="1"/>
</dbReference>